<keyword evidence="3" id="KW-1185">Reference proteome</keyword>
<dbReference type="PROSITE" id="PS51257">
    <property type="entry name" value="PROKAR_LIPOPROTEIN"/>
    <property type="match status" value="1"/>
</dbReference>
<name>A0ABN4PJB2_9GAMM</name>
<organism evidence="2 3">
    <name type="scientific">Moraxella ovis</name>
    <dbReference type="NCBI Taxonomy" id="29433"/>
    <lineage>
        <taxon>Bacteria</taxon>
        <taxon>Pseudomonadati</taxon>
        <taxon>Pseudomonadota</taxon>
        <taxon>Gammaproteobacteria</taxon>
        <taxon>Moraxellales</taxon>
        <taxon>Moraxellaceae</taxon>
        <taxon>Moraxella</taxon>
    </lineage>
</organism>
<reference evidence="2 3" key="1">
    <citation type="submission" date="2015-04" db="EMBL/GenBank/DDBJ databases">
        <authorList>
            <person name="Calcutt M.J."/>
            <person name="Foecking M.F."/>
        </authorList>
    </citation>
    <scope>NUCLEOTIDE SEQUENCE [LARGE SCALE GENOMIC DNA]</scope>
    <source>
        <strain evidence="2 3">199/55</strain>
    </source>
</reference>
<proteinExistence type="predicted"/>
<evidence type="ECO:0000313" key="2">
    <source>
        <dbReference type="EMBL" id="ANB91747.1"/>
    </source>
</evidence>
<gene>
    <name evidence="2" type="ORF">MOVS_06895</name>
</gene>
<dbReference type="Proteomes" id="UP000076765">
    <property type="component" value="Chromosome"/>
</dbReference>
<dbReference type="EMBL" id="CP011158">
    <property type="protein sequence ID" value="ANB91747.1"/>
    <property type="molecule type" value="Genomic_DNA"/>
</dbReference>
<feature type="signal peptide" evidence="1">
    <location>
        <begin position="1"/>
        <end position="19"/>
    </location>
</feature>
<accession>A0ABN4PJB2</accession>
<evidence type="ECO:0008006" key="4">
    <source>
        <dbReference type="Google" id="ProtNLM"/>
    </source>
</evidence>
<dbReference type="RefSeq" id="WP_147285079.1">
    <property type="nucleotide sequence ID" value="NZ_CP011158.1"/>
</dbReference>
<evidence type="ECO:0000256" key="1">
    <source>
        <dbReference type="SAM" id="SignalP"/>
    </source>
</evidence>
<keyword evidence="1" id="KW-0732">Signal</keyword>
<feature type="chain" id="PRO_5047119936" description="Lipoprotein" evidence="1">
    <location>
        <begin position="20"/>
        <end position="124"/>
    </location>
</feature>
<sequence length="124" mass="14439">MKKFCLCILSLCILTGCLARSMQPPPESRSYFYKPNKKNVNYELIKSDMEECGFENIGFVNMPDNKYVESQICMLKKGYKNRAFKKGVCSDLYFGRYCSTKQILDWALKQNPILFLGHKYTIDC</sequence>
<protein>
    <recommendedName>
        <fullName evidence="4">Lipoprotein</fullName>
    </recommendedName>
</protein>
<evidence type="ECO:0000313" key="3">
    <source>
        <dbReference type="Proteomes" id="UP000076765"/>
    </source>
</evidence>